<dbReference type="InterPro" id="IPR052500">
    <property type="entry name" value="Chloro/Mito_RNA_Process"/>
</dbReference>
<organism evidence="2">
    <name type="scientific">Rhizoctonia solani</name>
    <dbReference type="NCBI Taxonomy" id="456999"/>
    <lineage>
        <taxon>Eukaryota</taxon>
        <taxon>Fungi</taxon>
        <taxon>Dikarya</taxon>
        <taxon>Basidiomycota</taxon>
        <taxon>Agaricomycotina</taxon>
        <taxon>Agaricomycetes</taxon>
        <taxon>Cantharellales</taxon>
        <taxon>Ceratobasidiaceae</taxon>
        <taxon>Rhizoctonia</taxon>
    </lineage>
</organism>
<keyword evidence="2" id="KW-0255">Endonuclease</keyword>
<keyword evidence="2" id="KW-0540">Nuclease</keyword>
<name>A0A8E8L7Q3_9AGAM</name>
<dbReference type="GO" id="GO:0045292">
    <property type="term" value="P:mRNA cis splicing, via spliceosome"/>
    <property type="evidence" value="ECO:0007669"/>
    <property type="project" value="TreeGrafter"/>
</dbReference>
<dbReference type="GO" id="GO:0000373">
    <property type="term" value="P:Group II intron splicing"/>
    <property type="evidence" value="ECO:0007669"/>
    <property type="project" value="TreeGrafter"/>
</dbReference>
<evidence type="ECO:0000259" key="1">
    <source>
        <dbReference type="Pfam" id="PF03161"/>
    </source>
</evidence>
<dbReference type="InterPro" id="IPR004860">
    <property type="entry name" value="LAGLIDADG_dom"/>
</dbReference>
<keyword evidence="2" id="KW-0378">Hydrolase</keyword>
<dbReference type="AlphaFoldDB" id="A0A8E8L7Q3"/>
<dbReference type="EMBL" id="MW995474">
    <property type="protein sequence ID" value="QWC53690.1"/>
    <property type="molecule type" value="Genomic_DNA"/>
</dbReference>
<dbReference type="PANTHER" id="PTHR47539">
    <property type="entry name" value="PENTATRICOPEPTIDE REPEAT-CONTAINING PROTEIN OTP51, CHLOROPLASTIC"/>
    <property type="match status" value="1"/>
</dbReference>
<reference evidence="2" key="1">
    <citation type="submission" date="2021-04" db="EMBL/GenBank/DDBJ databases">
        <title>Mitogenome analysis reveals the evolution and host adaptation in Rhizoctonia solani.</title>
        <authorList>
            <person name="Zheng A."/>
            <person name="Lin R."/>
            <person name="Xia Y."/>
            <person name="Zhang D."/>
            <person name="Xiang X."/>
            <person name="Niu X."/>
            <person name="Liu Y."/>
            <person name="Jiang L."/>
            <person name="Wang X."/>
        </authorList>
    </citation>
    <scope>NUCLEOTIDE SEQUENCE</scope>
    <source>
        <strain evidence="2">AG1-IA</strain>
    </source>
</reference>
<gene>
    <name evidence="2" type="primary">mag36</name>
</gene>
<evidence type="ECO:0000313" key="2">
    <source>
        <dbReference type="EMBL" id="QWC53690.1"/>
    </source>
</evidence>
<dbReference type="GO" id="GO:0004519">
    <property type="term" value="F:endonuclease activity"/>
    <property type="evidence" value="ECO:0007669"/>
    <property type="project" value="UniProtKB-KW"/>
</dbReference>
<feature type="domain" description="Homing endonuclease LAGLIDADG" evidence="1">
    <location>
        <begin position="23"/>
        <end position="192"/>
    </location>
</feature>
<protein>
    <submittedName>
        <fullName evidence="2">LAGLIDADG homing endonuclease</fullName>
    </submittedName>
</protein>
<keyword evidence="2" id="KW-0496">Mitochondrion</keyword>
<dbReference type="PANTHER" id="PTHR47539:SF1">
    <property type="entry name" value="PENTATRICOPEPTIDE REPEAT-CONTAINING PROTEIN OTP51, CHLOROPLASTIC"/>
    <property type="match status" value="1"/>
</dbReference>
<accession>A0A8E8L7Q3</accession>
<dbReference type="Pfam" id="PF03161">
    <property type="entry name" value="LAGLIDADG_2"/>
    <property type="match status" value="1"/>
</dbReference>
<geneLocation type="mitochondrion" evidence="2"/>
<sequence>MKKNYLTKEQRLQFVLPENLKFILIGLLLGDLYGQIQKTSVNVRFRFEQSTIHKDYLFHLYNLFQSFCTQAPKVNTRLPDKRTGEIYSNIYFNTYSLPCFKELYSLFYLEGKKVIPSNIADLLTPMGLAYWIADDGCWNKDCKYVVLCTDSFLLTEVELLISALNDKFDLKCYKCKHGNSYRIIIPSYSIPNLQSLLISHMPPMMMSKIGL</sequence>
<proteinExistence type="predicted"/>